<dbReference type="AlphaFoldDB" id="A0A1Y3EQ27"/>
<evidence type="ECO:0000313" key="2">
    <source>
        <dbReference type="Proteomes" id="UP000243006"/>
    </source>
</evidence>
<reference evidence="1 2" key="1">
    <citation type="submission" date="2015-04" db="EMBL/GenBank/DDBJ databases">
        <title>Draft genome of the roundworm Trichinella nativa.</title>
        <authorList>
            <person name="Mitreva M."/>
        </authorList>
    </citation>
    <scope>NUCLEOTIDE SEQUENCE [LARGE SCALE GENOMIC DNA]</scope>
    <source>
        <strain evidence="1 2">ISS45</strain>
    </source>
</reference>
<gene>
    <name evidence="1" type="ORF">D917_07082</name>
</gene>
<dbReference type="Proteomes" id="UP000243006">
    <property type="component" value="Unassembled WGS sequence"/>
</dbReference>
<sequence length="78" mass="8906">MLMKSAGNKKSGNYLSNGKNKISFACSARRLIFNDYKPQQRLAQICLARLDGWKQCFHSTIVNKINICLIALDYFGYL</sequence>
<dbReference type="EMBL" id="LVZM01004926">
    <property type="protein sequence ID" value="OUC47243.1"/>
    <property type="molecule type" value="Genomic_DNA"/>
</dbReference>
<accession>A0A1Y3EQ27</accession>
<proteinExistence type="predicted"/>
<evidence type="ECO:0000313" key="1">
    <source>
        <dbReference type="EMBL" id="OUC47243.1"/>
    </source>
</evidence>
<organism evidence="1 2">
    <name type="scientific">Trichinella nativa</name>
    <dbReference type="NCBI Taxonomy" id="6335"/>
    <lineage>
        <taxon>Eukaryota</taxon>
        <taxon>Metazoa</taxon>
        <taxon>Ecdysozoa</taxon>
        <taxon>Nematoda</taxon>
        <taxon>Enoplea</taxon>
        <taxon>Dorylaimia</taxon>
        <taxon>Trichinellida</taxon>
        <taxon>Trichinellidae</taxon>
        <taxon>Trichinella</taxon>
    </lineage>
</organism>
<name>A0A1Y3EQ27_9BILA</name>
<protein>
    <submittedName>
        <fullName evidence="1">Uncharacterized protein</fullName>
    </submittedName>
</protein>
<comment type="caution">
    <text evidence="1">The sequence shown here is derived from an EMBL/GenBank/DDBJ whole genome shotgun (WGS) entry which is preliminary data.</text>
</comment>